<dbReference type="GO" id="GO:0005524">
    <property type="term" value="F:ATP binding"/>
    <property type="evidence" value="ECO:0007669"/>
    <property type="project" value="UniProtKB-KW"/>
</dbReference>
<dbReference type="Pfam" id="PF00118">
    <property type="entry name" value="Cpn60_TCP1"/>
    <property type="match status" value="1"/>
</dbReference>
<keyword evidence="10" id="KW-1185">Reference proteome</keyword>
<dbReference type="Bgee" id="ENSPTRG00000051573">
    <property type="expression patterns" value="Expressed in testis"/>
</dbReference>
<evidence type="ECO:0000256" key="7">
    <source>
        <dbReference type="RuleBase" id="RU004187"/>
    </source>
</evidence>
<accession>A0A2I3TUS0</accession>
<dbReference type="Gene3D" id="3.50.7.10">
    <property type="entry name" value="GroEL"/>
    <property type="match status" value="1"/>
</dbReference>
<organism evidence="9 10">
    <name type="scientific">Pan troglodytes</name>
    <name type="common">Chimpanzee</name>
    <dbReference type="NCBI Taxonomy" id="9598"/>
    <lineage>
        <taxon>Eukaryota</taxon>
        <taxon>Metazoa</taxon>
        <taxon>Chordata</taxon>
        <taxon>Craniata</taxon>
        <taxon>Vertebrata</taxon>
        <taxon>Euteleostomi</taxon>
        <taxon>Mammalia</taxon>
        <taxon>Eutheria</taxon>
        <taxon>Euarchontoglires</taxon>
        <taxon>Primates</taxon>
        <taxon>Haplorrhini</taxon>
        <taxon>Catarrhini</taxon>
        <taxon>Hominidae</taxon>
        <taxon>Pan</taxon>
    </lineage>
</organism>
<dbReference type="Gene3D" id="3.30.260.10">
    <property type="entry name" value="TCP-1-like chaperonin intermediate domain"/>
    <property type="match status" value="1"/>
</dbReference>
<dbReference type="SUPFAM" id="SSF54849">
    <property type="entry name" value="GroEL-intermediate domain like"/>
    <property type="match status" value="1"/>
</dbReference>
<keyword evidence="3" id="KW-0963">Cytoplasm</keyword>
<name>A0A2I3TUS0_PANTR</name>
<evidence type="ECO:0008006" key="11">
    <source>
        <dbReference type="Google" id="ProtNLM"/>
    </source>
</evidence>
<dbReference type="InterPro" id="IPR027410">
    <property type="entry name" value="TCP-1-like_intermed_sf"/>
</dbReference>
<keyword evidence="6 7" id="KW-0143">Chaperone</keyword>
<dbReference type="InterPro" id="IPR017998">
    <property type="entry name" value="Chaperone_TCP-1"/>
</dbReference>
<dbReference type="SUPFAM" id="SSF48592">
    <property type="entry name" value="GroEL equatorial domain-like"/>
    <property type="match status" value="1"/>
</dbReference>
<comment type="subcellular location">
    <subcellularLocation>
        <location evidence="1">Cytoplasm</location>
    </subcellularLocation>
</comment>
<reference evidence="9" key="1">
    <citation type="submission" date="2025-08" db="UniProtKB">
        <authorList>
            <consortium name="Ensembl"/>
        </authorList>
    </citation>
    <scope>IDENTIFICATION</scope>
</reference>
<evidence type="ECO:0000256" key="8">
    <source>
        <dbReference type="SAM" id="MobiDB-lite"/>
    </source>
</evidence>
<dbReference type="Proteomes" id="UP000002277">
    <property type="component" value="Unplaced"/>
</dbReference>
<dbReference type="GeneTree" id="ENSGT00940000163221"/>
<dbReference type="InterPro" id="IPR002423">
    <property type="entry name" value="Cpn60/GroEL/TCP-1"/>
</dbReference>
<dbReference type="SUPFAM" id="SSF52029">
    <property type="entry name" value="GroEL apical domain-like"/>
    <property type="match status" value="1"/>
</dbReference>
<comment type="similarity">
    <text evidence="2 7">Belongs to the TCP-1 chaperonin family.</text>
</comment>
<evidence type="ECO:0000256" key="6">
    <source>
        <dbReference type="ARBA" id="ARBA00023186"/>
    </source>
</evidence>
<sequence>MDSTVPSALELPQRLALNPRESPRSPEEEEPHLLSSLAAVQTLASVIRPCYGPHGRQKFLVTMKGETVCTGCATAILRALELEHPAAWLLREAGQTQAENSGDGTAFVVLLTEALLEQAEQLLKAGLPRPQLLEAYATATAEVLATLPSLAIQSLGPLEDPSWALHSVMNTHTLSPMDHLTKLVAHACWAIKELDGSFKPERVGVCALHGGTLEDSCLLPGLAISGKLCGQMAAVLSGARVALFACPFGPAHPNAPAMARLSSPADLAQFSKGSDQLLEKQVGQLAAAGINVAVVLGEVDEETLTLADKYGIVVIQARSRMEIIYLSEVLDTPLLPRLLPPQRPGKCQRVYRQELGDGLAVVFEWECTGTPALTVVLRGATTQGLRSAEQAVYHGIDAYFQLCQDPRLIPGAGATEMALAKMLSDKGSRLEGPSGPAFLAFAWALKYLPKTLAENAGLAVSDVMAEMSGVHQGGNLLMGVGAEGIINVAQEGVWDTLIVKAQGFRAVAEVVLQLVTVDEIVVAKKSPTHQQIWNPDSKKTKKHPPPMETKKILGLNN</sequence>
<dbReference type="AlphaFoldDB" id="A0A2I3TUS0"/>
<dbReference type="GO" id="GO:0051082">
    <property type="term" value="F:unfolded protein binding"/>
    <property type="evidence" value="ECO:0000318"/>
    <property type="project" value="GO_Central"/>
</dbReference>
<dbReference type="GO" id="GO:0140662">
    <property type="term" value="F:ATP-dependent protein folding chaperone"/>
    <property type="evidence" value="ECO:0007669"/>
    <property type="project" value="InterPro"/>
</dbReference>
<evidence type="ECO:0000256" key="3">
    <source>
        <dbReference type="ARBA" id="ARBA00022490"/>
    </source>
</evidence>
<dbReference type="InParanoid" id="A0A2I3TUS0"/>
<feature type="region of interest" description="Disordered" evidence="8">
    <location>
        <begin position="1"/>
        <end position="33"/>
    </location>
</feature>
<evidence type="ECO:0000256" key="2">
    <source>
        <dbReference type="ARBA" id="ARBA00008020"/>
    </source>
</evidence>
<dbReference type="GO" id="GO:0006457">
    <property type="term" value="P:protein folding"/>
    <property type="evidence" value="ECO:0000318"/>
    <property type="project" value="GO_Central"/>
</dbReference>
<dbReference type="Ensembl" id="ENSPTRT00000089931.1">
    <property type="protein sequence ID" value="ENSPTRP00000092933.1"/>
    <property type="gene ID" value="ENSPTRG00000051573.1"/>
</dbReference>
<dbReference type="OMA" id="MNTHAPA"/>
<dbReference type="FunFam" id="3.50.7.10:FF:000008">
    <property type="entry name" value="T-complex protein 1 subunit theta"/>
    <property type="match status" value="1"/>
</dbReference>
<evidence type="ECO:0000313" key="9">
    <source>
        <dbReference type="Ensembl" id="ENSPTRP00000092933.1"/>
    </source>
</evidence>
<evidence type="ECO:0000256" key="4">
    <source>
        <dbReference type="ARBA" id="ARBA00022741"/>
    </source>
</evidence>
<dbReference type="PANTHER" id="PTHR11353">
    <property type="entry name" value="CHAPERONIN"/>
    <property type="match status" value="1"/>
</dbReference>
<dbReference type="InterPro" id="IPR027409">
    <property type="entry name" value="GroEL-like_apical_dom_sf"/>
</dbReference>
<evidence type="ECO:0000256" key="1">
    <source>
        <dbReference type="ARBA" id="ARBA00004496"/>
    </source>
</evidence>
<dbReference type="FunCoup" id="A0A2I3TUS0">
    <property type="interactions" value="16"/>
</dbReference>
<dbReference type="GO" id="GO:0005832">
    <property type="term" value="C:chaperonin-containing T-complex"/>
    <property type="evidence" value="ECO:0000318"/>
    <property type="project" value="GO_Central"/>
</dbReference>
<proteinExistence type="inferred from homology"/>
<evidence type="ECO:0000313" key="10">
    <source>
        <dbReference type="Proteomes" id="UP000002277"/>
    </source>
</evidence>
<dbReference type="Gene3D" id="1.10.560.10">
    <property type="entry name" value="GroEL-like equatorial domain"/>
    <property type="match status" value="1"/>
</dbReference>
<keyword evidence="4 7" id="KW-0547">Nucleotide-binding</keyword>
<reference evidence="9" key="2">
    <citation type="submission" date="2025-09" db="UniProtKB">
        <authorList>
            <consortium name="Ensembl"/>
        </authorList>
    </citation>
    <scope>IDENTIFICATION</scope>
</reference>
<dbReference type="InterPro" id="IPR027413">
    <property type="entry name" value="GROEL-like_equatorial_sf"/>
</dbReference>
<keyword evidence="5 7" id="KW-0067">ATP-binding</keyword>
<protein>
    <recommendedName>
        <fullName evidence="11">T-complex protein 1 subunit theta-like 2</fullName>
    </recommendedName>
</protein>
<feature type="region of interest" description="Disordered" evidence="8">
    <location>
        <begin position="528"/>
        <end position="557"/>
    </location>
</feature>
<evidence type="ECO:0000256" key="5">
    <source>
        <dbReference type="ARBA" id="ARBA00022840"/>
    </source>
</evidence>
<dbReference type="PRINTS" id="PR00304">
    <property type="entry name" value="TCOMPLEXTCP1"/>
</dbReference>